<gene>
    <name evidence="2" type="ordered locus">Cthe_2466</name>
</gene>
<evidence type="ECO:0000256" key="1">
    <source>
        <dbReference type="SAM" id="MobiDB-lite"/>
    </source>
</evidence>
<evidence type="ECO:0000313" key="3">
    <source>
        <dbReference type="Proteomes" id="UP000002145"/>
    </source>
</evidence>
<sequence length="360" mass="41152">MPNRIIKESICTSDTIDQLSWFEEVFFYRLLVNCDDYGRMDARPAILKAKLFPLKSVTEKQISDALNKLSTVGIVALYEYDGRPYLQLVTWEKHQQIRSRKAKYPLPPEDIPCKREHIMPEEKDIEDLLYDVMSSTKRFEEHTLLSVERQVRVGESYLDIVAKTESSETLVFELKRGRLSNKAIDQISKYLTLINGNGILIGCGLSANFDIERCRSNDIAVVIYDDDLNMSLVLGNSTVNSIDLTLNHVKSRYAKLAPNPIQSNPIRIQSESNPNPNPISNNGANKSRGFTPPTLEEVAAYCQERNNGVDPQKWYDFYAAKGWMIGKNKMKDWKAAVRTWEKRQQKGGYTYNYEDGGDSL</sequence>
<dbReference type="eggNOG" id="ENOG5032TI5">
    <property type="taxonomic scope" value="Bacteria"/>
</dbReference>
<dbReference type="KEGG" id="cth:Cthe_2466"/>
<dbReference type="Gene3D" id="3.40.1350.10">
    <property type="match status" value="1"/>
</dbReference>
<reference evidence="2 3" key="2">
    <citation type="journal article" date="2013" name="Biotechnol. Biofuels">
        <title>Global transcriptome analysis of Clostridium thermocellum ATCC 27405 during growth on dilute acid pretreated Populus and switchgrass.</title>
        <authorList>
            <person name="Wilson C.M."/>
            <person name="Rodriguez M.Jr."/>
            <person name="Johnson C.M."/>
            <person name="Martin S.L."/>
            <person name="Chu T.M."/>
            <person name="Wolfinger R.D."/>
            <person name="Hauser L.J."/>
            <person name="Land M.L."/>
            <person name="Klingeman D.M."/>
            <person name="Syed M.H."/>
            <person name="Ragauskas A.J."/>
            <person name="Tschaplinski T.J."/>
            <person name="Mielenz J.R."/>
            <person name="Brown S.D."/>
        </authorList>
    </citation>
    <scope>NUCLEOTIDE SEQUENCE [LARGE SCALE GENOMIC DNA]</scope>
    <source>
        <strain evidence="3">ATCC 27405 / DSM 1237 / JCM 9322 / NBRC 103400 / NCIMB 10682 / NRRL B-4536 / VPI 7372</strain>
    </source>
</reference>
<dbReference type="RefSeq" id="WP_020457811.1">
    <property type="nucleotide sequence ID" value="NC_009012.1"/>
</dbReference>
<accession>A3DI89</accession>
<dbReference type="HOGENOM" id="CLU_768852_0_0_9"/>
<dbReference type="STRING" id="203119.Cthe_2466"/>
<protein>
    <submittedName>
        <fullName evidence="2">Uncharacterized protein</fullName>
    </submittedName>
</protein>
<reference evidence="3" key="1">
    <citation type="submission" date="2007-02" db="EMBL/GenBank/DDBJ databases">
        <title>Complete sequence of Clostridium thermocellum ATCC 27405.</title>
        <authorList>
            <consortium name="US DOE Joint Genome Institute"/>
            <person name="Copeland A."/>
            <person name="Lucas S."/>
            <person name="Lapidus A."/>
            <person name="Barry K."/>
            <person name="Detter J.C."/>
            <person name="Glavina del Rio T."/>
            <person name="Hammon N."/>
            <person name="Israni S."/>
            <person name="Dalin E."/>
            <person name="Tice H."/>
            <person name="Pitluck S."/>
            <person name="Chertkov O."/>
            <person name="Brettin T."/>
            <person name="Bruce D."/>
            <person name="Han C."/>
            <person name="Tapia R."/>
            <person name="Gilna P."/>
            <person name="Schmutz J."/>
            <person name="Larimer F."/>
            <person name="Land M."/>
            <person name="Hauser L."/>
            <person name="Kyrpides N."/>
            <person name="Mikhailova N."/>
            <person name="Wu J.H.D."/>
            <person name="Newcomb M."/>
            <person name="Richardson P."/>
        </authorList>
    </citation>
    <scope>NUCLEOTIDE SEQUENCE [LARGE SCALE GENOMIC DNA]</scope>
    <source>
        <strain evidence="3">ATCC 27405 / DSM 1237 / JCM 9322 / NBRC 103400 / NCIMB 10682 / NRRL B-4536 / VPI 7372</strain>
    </source>
</reference>
<dbReference type="GeneID" id="35806146"/>
<dbReference type="AlphaFoldDB" id="A3DI89"/>
<feature type="region of interest" description="Disordered" evidence="1">
    <location>
        <begin position="263"/>
        <end position="290"/>
    </location>
</feature>
<dbReference type="InterPro" id="IPR011856">
    <property type="entry name" value="tRNA_endonuc-like_dom_sf"/>
</dbReference>
<feature type="compositionally biased region" description="Low complexity" evidence="1">
    <location>
        <begin position="270"/>
        <end position="282"/>
    </location>
</feature>
<dbReference type="OrthoDB" id="7365718at2"/>
<organism evidence="2 3">
    <name type="scientific">Acetivibrio thermocellus (strain ATCC 27405 / DSM 1237 / JCM 9322 / NBRC 103400 / NCIMB 10682 / NRRL B-4536 / VPI 7372)</name>
    <name type="common">Clostridium thermocellum</name>
    <dbReference type="NCBI Taxonomy" id="203119"/>
    <lineage>
        <taxon>Bacteria</taxon>
        <taxon>Bacillati</taxon>
        <taxon>Bacillota</taxon>
        <taxon>Clostridia</taxon>
        <taxon>Eubacteriales</taxon>
        <taxon>Oscillospiraceae</taxon>
        <taxon>Acetivibrio</taxon>
    </lineage>
</organism>
<dbReference type="Proteomes" id="UP000002145">
    <property type="component" value="Chromosome"/>
</dbReference>
<dbReference type="GO" id="GO:0003676">
    <property type="term" value="F:nucleic acid binding"/>
    <property type="evidence" value="ECO:0007669"/>
    <property type="project" value="InterPro"/>
</dbReference>
<dbReference type="EMBL" id="CP000568">
    <property type="protein sequence ID" value="ABN53668.1"/>
    <property type="molecule type" value="Genomic_DNA"/>
</dbReference>
<proteinExistence type="predicted"/>
<name>A3DI89_ACET2</name>
<evidence type="ECO:0000313" key="2">
    <source>
        <dbReference type="EMBL" id="ABN53668.1"/>
    </source>
</evidence>
<keyword evidence="3" id="KW-1185">Reference proteome</keyword>